<accession>A0A556MM56</accession>
<sequence length="1437" mass="159527">MEEKKRYTLMVFPQGFDGEKLSLNIVLIPRNQDPFLPFATGLAAPNDTAAAFADFAPQFTLQIVAGLDEFPQSNATAAGSIPHPIPVVVKNAATKKLELQKIATAFAGRINLTGSDKATATVPEAQSVSKYLPLSYRSSFNFTTPSHENAKTDDSYHCAIRSKQAPVVTSNDDNVSWGQLYAHILRQPKLAEVCGMIYQVEVSVKDNPLLFKKGCYIYADIVNADYQSIQNILLEKDEGPFIKRYAARIPKLTSTSRPVFAPMVFPVLYKKSGGPDPDPQGEWDKIFAEVNDYNDGYAKIVHAVQPVSSNLLVEEQDGAHPVNDAGIRLAWDDEQLLIWYIRQLADNPVAPGSRVDAPLGVNGYRIDVRENIAGKKWNSLNKVKLNKQLTNHLQDIREEDTTIELPYQVYPTKFQQSAGAGYWLPMYFTNWIGKSLVIKDVDAIKIYRNDSAKGGLKDPTDRSVDANKLYDEVPSEAKLLYGHSYQFRVRLMDISGGGPVIEDPDNGPFNKSSSAVTTPLLFKRYVAPGLLRITQPDDIYNLKTTYYNETIAADNSSIFAANPVITINRPLLSYPAVVFTGKYQAKGLDPVQLLIAATGAGDGNNVAGIADPDVTKVEIKVEVETLRMDNLLSDSGTENYITLYKTFRNFSEDFDTALNLPVKFIDVNVLDLGKIDPFGDPQYNQAALDAMQEIILPTARKIRVSARSVCDGDETYFGFVSDGTDPAKLDPDHLLDSRYSKPIRFLFYKESSVETDLLQQKDNIPALQSIYLQPDPVFVNNGTIANRFLVREKESQMPDIVQRLAQQLGVTCNGLTLVAKKGERIVFGCSNKIRHHLSPDHSSITFSSKADLNNHWLGCLTYSLNRDWAWDALQDVSFQIGRTKKFKRQLESDPIEEIAVLGDIEIKHSASFEALLPDTYSEIDRKSSTLIFIDAIEPKDILTDSGVPRFPDEVVVDYTIKPVFKSNHATGGTTPVTIDELDLPTTINPVQTPVIVSAGIALSPYVQNDKYSATSPRQRYLWIELAEPVADPHDTLFCRVLANAPDQLLSNNERDLMTDVPEELPLAIDPEYIRVITPGQSDTRDGLSAMQPMEMSEDKIHYLLPLPPGLNPSSAELFGFFTYEFRIGHTHWTDRDDNLWSTAQGRFGRPLRLAGVQHPAPPLLCNVNRDNDRLSVNAPYAQAVHNGRDVTSRPPRTMLYALLYTQVRRADGGNNYRNILLDQKIMHRTLLTGIYGTTSHLNDPLTGRETTIGLKEDSGLIEDRIAKAKTGLSLKEVKDLIAGIDTTPDNTININELREENGDVLGQTLKPNTELLTQLKAAASIIKDLPATASTFWQNTLIQQKIELLGLPDDAPLSVLVVEVFDHITSTDELVTETRTNLGAYQFAARSEVYNDEDAAINQVITDKGALSGNLGEYRILRTSPLTEVPFVCCPAC</sequence>
<comment type="caution">
    <text evidence="1">The sequence shown here is derived from an EMBL/GenBank/DDBJ whole genome shotgun (WGS) entry which is preliminary data.</text>
</comment>
<proteinExistence type="predicted"/>
<dbReference type="OrthoDB" id="9148571at2"/>
<evidence type="ECO:0000313" key="1">
    <source>
        <dbReference type="EMBL" id="TSJ41014.1"/>
    </source>
</evidence>
<protein>
    <submittedName>
        <fullName evidence="1">Uncharacterized protein</fullName>
    </submittedName>
</protein>
<organism evidence="1 2">
    <name type="scientific">Mucilaginibacter corticis</name>
    <dbReference type="NCBI Taxonomy" id="2597670"/>
    <lineage>
        <taxon>Bacteria</taxon>
        <taxon>Pseudomonadati</taxon>
        <taxon>Bacteroidota</taxon>
        <taxon>Sphingobacteriia</taxon>
        <taxon>Sphingobacteriales</taxon>
        <taxon>Sphingobacteriaceae</taxon>
        <taxon>Mucilaginibacter</taxon>
    </lineage>
</organism>
<keyword evidence="2" id="KW-1185">Reference proteome</keyword>
<dbReference type="EMBL" id="VLPK01000002">
    <property type="protein sequence ID" value="TSJ41014.1"/>
    <property type="molecule type" value="Genomic_DNA"/>
</dbReference>
<gene>
    <name evidence="1" type="ORF">FO440_14875</name>
</gene>
<dbReference type="RefSeq" id="WP_144249052.1">
    <property type="nucleotide sequence ID" value="NZ_VLPK01000002.1"/>
</dbReference>
<reference evidence="1 2" key="1">
    <citation type="submission" date="2019-07" db="EMBL/GenBank/DDBJ databases">
        <authorList>
            <person name="Huq M.A."/>
        </authorList>
    </citation>
    <scope>NUCLEOTIDE SEQUENCE [LARGE SCALE GENOMIC DNA]</scope>
    <source>
        <strain evidence="1 2">MAH-19</strain>
    </source>
</reference>
<name>A0A556MM56_9SPHI</name>
<evidence type="ECO:0000313" key="2">
    <source>
        <dbReference type="Proteomes" id="UP000318733"/>
    </source>
</evidence>
<dbReference type="Proteomes" id="UP000318733">
    <property type="component" value="Unassembled WGS sequence"/>
</dbReference>